<keyword evidence="2" id="KW-0521">NADP</keyword>
<dbReference type="Gene3D" id="3.90.25.10">
    <property type="entry name" value="UDP-galactose 4-epimerase, domain 1"/>
    <property type="match status" value="1"/>
</dbReference>
<dbReference type="PANTHER" id="PTHR43349:SF4">
    <property type="entry name" value="PINORESINOL REDUCTASE 1-RELATED"/>
    <property type="match status" value="1"/>
</dbReference>
<dbReference type="Pfam" id="PF05368">
    <property type="entry name" value="NmrA"/>
    <property type="match status" value="1"/>
</dbReference>
<dbReference type="AlphaFoldDB" id="A0A3Q8U7A3"/>
<evidence type="ECO:0000313" key="5">
    <source>
        <dbReference type="EMBL" id="AZL88518.1"/>
    </source>
</evidence>
<proteinExistence type="evidence at transcript level"/>
<dbReference type="InterPro" id="IPR050608">
    <property type="entry name" value="NmrA-type/Isoflavone_red_sf"/>
</dbReference>
<dbReference type="InterPro" id="IPR008030">
    <property type="entry name" value="NmrA-like"/>
</dbReference>
<dbReference type="CDD" id="cd05259">
    <property type="entry name" value="PCBER_SDR_a"/>
    <property type="match status" value="1"/>
</dbReference>
<evidence type="ECO:0000259" key="4">
    <source>
        <dbReference type="Pfam" id="PF05368"/>
    </source>
</evidence>
<evidence type="ECO:0000256" key="3">
    <source>
        <dbReference type="ARBA" id="ARBA00023002"/>
    </source>
</evidence>
<evidence type="ECO:0000256" key="2">
    <source>
        <dbReference type="ARBA" id="ARBA00022857"/>
    </source>
</evidence>
<dbReference type="SUPFAM" id="SSF51735">
    <property type="entry name" value="NAD(P)-binding Rossmann-fold domains"/>
    <property type="match status" value="1"/>
</dbReference>
<evidence type="ECO:0000256" key="1">
    <source>
        <dbReference type="ARBA" id="ARBA00005725"/>
    </source>
</evidence>
<reference evidence="5" key="1">
    <citation type="journal article" date="2018" name="Holzforschung">
        <title>The gene expression and enzymatic activity of pinoresinol-lariciresinol reductase during wood formation in Taiwania cryptomerioides Hayata.</title>
        <authorList>
            <person name="Chiang N.-T."/>
            <person name="Ma L.-T."/>
            <person name="Lee Y.-R."/>
            <person name="Tsao N.-W."/>
            <person name="Yang C.-K."/>
            <person name="Wang S.-Y."/>
            <person name="Chu F.-H."/>
        </authorList>
    </citation>
    <scope>NUCLEOTIDE SEQUENCE</scope>
</reference>
<accession>A0A3Q8U7A3</accession>
<dbReference type="EMBL" id="MG264426">
    <property type="protein sequence ID" value="AZL88518.1"/>
    <property type="molecule type" value="mRNA"/>
</dbReference>
<sequence>MEERSRILIVGATGYIGRRIVKASIALAHPTFILFRKEVVSDVEKVEMLLSFKKDGAKLVEASFDDHGSLVDAVKQVDVVISAIAGNHMRHQILQQLKLVEAIKEAGNIKRFVPSEFGMDPGLMEHAMAPGNIVFIDKLKVREAIEAAAIPHTYISANIFAGYLVGGLAQLGRVMPPSDKVFLYGDGNVKAVWVDEDDIGIYTIKAIDDPCTLNKTMYIRPPLNILSQKEVVEKWEQLSGKRLNKTYISVDDFLVGMEDQSYGEKIGISHFYQIFYRGDLYNFEIGPNGVEASELYPEVKYTTMDSFMERYL</sequence>
<dbReference type="GO" id="GO:0010283">
    <property type="term" value="F:pinoresinol reductase activity"/>
    <property type="evidence" value="ECO:0007669"/>
    <property type="project" value="UniProtKB-EC"/>
</dbReference>
<protein>
    <submittedName>
        <fullName evidence="5">Pinoresinol-lariciresinol reductase 3</fullName>
        <ecNumber evidence="5">1.23.1.1</ecNumber>
    </submittedName>
</protein>
<feature type="domain" description="NmrA-like" evidence="4">
    <location>
        <begin position="4"/>
        <end position="308"/>
    </location>
</feature>
<keyword evidence="3 5" id="KW-0560">Oxidoreductase</keyword>
<dbReference type="InterPro" id="IPR036291">
    <property type="entry name" value="NAD(P)-bd_dom_sf"/>
</dbReference>
<dbReference type="Gene3D" id="3.40.50.720">
    <property type="entry name" value="NAD(P)-binding Rossmann-like Domain"/>
    <property type="match status" value="1"/>
</dbReference>
<dbReference type="EC" id="1.23.1.1" evidence="5"/>
<comment type="similarity">
    <text evidence="1">Belongs to the NmrA-type oxidoreductase family. Isoflavone reductase subfamily.</text>
</comment>
<organism evidence="5">
    <name type="scientific">Taiwania cryptomerioides</name>
    <name type="common">Coffin tree</name>
    <dbReference type="NCBI Taxonomy" id="50187"/>
    <lineage>
        <taxon>Eukaryota</taxon>
        <taxon>Viridiplantae</taxon>
        <taxon>Streptophyta</taxon>
        <taxon>Embryophyta</taxon>
        <taxon>Tracheophyta</taxon>
        <taxon>Spermatophyta</taxon>
        <taxon>Pinopsida</taxon>
        <taxon>Pinidae</taxon>
        <taxon>Conifers II</taxon>
        <taxon>Cupressales</taxon>
        <taxon>Cupressaceae</taxon>
        <taxon>Taiwania</taxon>
    </lineage>
</organism>
<name>A0A3Q8U7A3_TAICR</name>
<dbReference type="PANTHER" id="PTHR43349">
    <property type="entry name" value="PINORESINOL REDUCTASE-RELATED"/>
    <property type="match status" value="1"/>
</dbReference>
<dbReference type="GO" id="GO:0009807">
    <property type="term" value="P:lignan biosynthetic process"/>
    <property type="evidence" value="ECO:0007669"/>
    <property type="project" value="UniProtKB-ARBA"/>
</dbReference>
<dbReference type="InterPro" id="IPR045312">
    <property type="entry name" value="PCBER-like"/>
</dbReference>